<reference evidence="2" key="1">
    <citation type="journal article" date="2019" name="Int. J. Syst. Evol. Microbiol.">
        <title>The Global Catalogue of Microorganisms (GCM) 10K type strain sequencing project: providing services to taxonomists for standard genome sequencing and annotation.</title>
        <authorList>
            <consortium name="The Broad Institute Genomics Platform"/>
            <consortium name="The Broad Institute Genome Sequencing Center for Infectious Disease"/>
            <person name="Wu L."/>
            <person name="Ma J."/>
        </authorList>
    </citation>
    <scope>NUCLEOTIDE SEQUENCE [LARGE SCALE GENOMIC DNA]</scope>
    <source>
        <strain evidence="2">JCM 9377</strain>
    </source>
</reference>
<name>A0ABP6PZQ1_9ACTN</name>
<sequence>MSGVLVSIVAALAALSGSTLTYLFQRRTARDNERFSREQRLWQERVAAYSSFVAAATDFRRSQNDRWHLEREDPQSAPFIAAREESYRLRAQATAAACRVRLVCGDPEIGRHAQRALDIATDVHLGIDENDRATRGAAARQALDEFLTMASTHVNGPRRT</sequence>
<evidence type="ECO:0000313" key="2">
    <source>
        <dbReference type="Proteomes" id="UP001501237"/>
    </source>
</evidence>
<comment type="caution">
    <text evidence="1">The sequence shown here is derived from an EMBL/GenBank/DDBJ whole genome shotgun (WGS) entry which is preliminary data.</text>
</comment>
<dbReference type="Proteomes" id="UP001501237">
    <property type="component" value="Unassembled WGS sequence"/>
</dbReference>
<dbReference type="EMBL" id="BAAAUV010000001">
    <property type="protein sequence ID" value="GAA3194438.1"/>
    <property type="molecule type" value="Genomic_DNA"/>
</dbReference>
<evidence type="ECO:0008006" key="3">
    <source>
        <dbReference type="Google" id="ProtNLM"/>
    </source>
</evidence>
<proteinExistence type="predicted"/>
<accession>A0ABP6PZQ1</accession>
<protein>
    <recommendedName>
        <fullName evidence="3">Secreted protein</fullName>
    </recommendedName>
</protein>
<organism evidence="1 2">
    <name type="scientific">Actinocorallia longicatena</name>
    <dbReference type="NCBI Taxonomy" id="111803"/>
    <lineage>
        <taxon>Bacteria</taxon>
        <taxon>Bacillati</taxon>
        <taxon>Actinomycetota</taxon>
        <taxon>Actinomycetes</taxon>
        <taxon>Streptosporangiales</taxon>
        <taxon>Thermomonosporaceae</taxon>
        <taxon>Actinocorallia</taxon>
    </lineage>
</organism>
<evidence type="ECO:0000313" key="1">
    <source>
        <dbReference type="EMBL" id="GAA3194438.1"/>
    </source>
</evidence>
<gene>
    <name evidence="1" type="ORF">GCM10010468_04240</name>
</gene>
<keyword evidence="2" id="KW-1185">Reference proteome</keyword>